<dbReference type="PANTHER" id="PTHR22683">
    <property type="entry name" value="SPORULATION PROTEIN RELATED"/>
    <property type="match status" value="1"/>
</dbReference>
<dbReference type="Pfam" id="PF01580">
    <property type="entry name" value="FtsK_SpoIIIE"/>
    <property type="match status" value="1"/>
</dbReference>
<gene>
    <name evidence="6" type="ORF">V6x_52010</name>
</gene>
<dbReference type="GO" id="GO:0003677">
    <property type="term" value="F:DNA binding"/>
    <property type="evidence" value="ECO:0007669"/>
    <property type="project" value="InterPro"/>
</dbReference>
<keyword evidence="2 3" id="KW-0067">ATP-binding</keyword>
<feature type="region of interest" description="Disordered" evidence="4">
    <location>
        <begin position="1314"/>
        <end position="1336"/>
    </location>
</feature>
<sequence length="1756" mass="198241">MTPAELIGDVFTRHLDSTIEYVNDEGTARLMIDHLSAHQTIEIATAVLNHNVLKHIVELKINKDFVGETDLPNEVLTTDPATYFRNYKCCQPILLVASTGDDEDQSLKELVRIGADELKSSPDLWIAAASAGLAISDDHKQWWEKAITGLFELRVVALERLAEFIVRTRQLINTEGLPIGTALGQALPALRFPKDSTFFDKISETTRTHKSAWNREFTRVYRKNACFLEKQTPSQLLLNEEDLAKSFEKVRDDIGEHLHPIIERFIAAPSGWNQESAALANCEWEDVRPLFDGLRRVKLNLGEETKQFYDELSPDLLSEEDNDYLDLLAKRKKLGESNEEDQAFYESHRNEIKDERKLRSAWDKFIYGQARECTDFVAGLAAGIESLFNQASEAKKRTLLIRCDSANKRDLRGLNIQAGEYFATRYAGLKSLLGSKVKWDVSKLFEFPDLIKEWRDNKKIKLNTSQAKKALQLKFFLEVETETSEGATDKSSTQLVWFYDPSSVSSEFVADWKRLVKHPLVRCQTGLDPISSKGIYQAVSLSDVRTFRPSYDRNKGSFVAAYNKKDDLQICWRDNLATAKSNGLVSDAVAADLEQKFDLFVDDYVKAIQGFTELGVTGEALIKQLRSYASLLTSIYTDAKGDSNRQLLLRPLLEIGSVAIDTDVATVVVAPWHPLRMAAIARKAQLVGEIIQRLLTEKQVEFGDQRLYFKELIRELEHPFYPEVVIGWIENEAHLLSVTDTVGDYSLHEPPVQQKKRIAATNENPAPAAARVIELLNQYVKLHPHERANLSLVLFNSDSSKLPQAVVNKIGTLHEDDEEVHCQIILRHTESKRLRHLYQEIIESADEDVDSYSPSEATQDFLARLRIGILVDQAAPPDPKDGCPYDVSFSQDVIARHAELDWCLEAYSPVPLDELIPPRWSRRRPAAKDDLKSIVYLCCPVQSKETWAFLTAVTTFKKGDWDGNPDARLLPVRQLDFSNSQTAQIFEETHNLANWVVNYDELLDRRQLQNQSVRIIRYKQSATQGRNLVISSKASSGLLKTMLKSRLRQLLLDLSDEDYDKLAEKLIDDANAISGDLALRAAKRGRSANELIGVVLSRYLIRHEFTGERYFGWYFLDDYAEWLGQREEQIADLMIVSPEESDDGLLISIVVSEAKFINDSSLASKKKESQKQLRDTVRRIYEALFGNPNRLDRELWLARLSDLVLDGVQFSAGQSPQVSVWRHAIRAGECKIMLRGYSHIFVHSSDFSDTNSFPLEQVENCYQEVFARKELRDLILTYWNDDNPTDVRNREFDFPPSDDDHKFLPPTSVKRKVDTISRRSSAGDISAHTPKNAPDKIEMPVRTNETLENNSSLEVTDNGIAETIVDPIDSSDGTIWAFSSLELVVNRHVEERQVTEADTEWLNQTVKQMKTGLQQFNLQAKLKSEAMTPNAALLKFEGSSHLTIDQVAKRQSEFMTTHGLNIISIQPEPGIVSIAIARPQREVVDLATIWKQWTHVKCDGNQNIAIAVQENDGSILFLDPSQKHAPHTLIAGSTGSGKSVLMQNILLGIAATNTPQQAEIVLIDPKQGVDYFQFEDLPHLGGGVIVNDQEAITRLQKLVVEMDSRYLRFKNARANNITSYNAKVDASDRMPTIWLIHDEFAEWMMVEEYKDAVSTTVQRLGVKARAAGIYLIFAAQRPDANVMPMQLRANLGNRLILRVDSDGTSEIALGVKGAEKLLGKGHLLAKLEGESSLIYAQVPLASDDFSNAIIEATIKR</sequence>
<dbReference type="InterPro" id="IPR027417">
    <property type="entry name" value="P-loop_NTPase"/>
</dbReference>
<keyword evidence="1 3" id="KW-0547">Nucleotide-binding</keyword>
<dbReference type="PROSITE" id="PS50901">
    <property type="entry name" value="FTSK"/>
    <property type="match status" value="1"/>
</dbReference>
<evidence type="ECO:0000256" key="1">
    <source>
        <dbReference type="ARBA" id="ARBA00022741"/>
    </source>
</evidence>
<evidence type="ECO:0000256" key="3">
    <source>
        <dbReference type="PROSITE-ProRule" id="PRU00289"/>
    </source>
</evidence>
<dbReference type="InterPro" id="IPR002543">
    <property type="entry name" value="FtsK_dom"/>
</dbReference>
<evidence type="ECO:0000256" key="2">
    <source>
        <dbReference type="ARBA" id="ARBA00022840"/>
    </source>
</evidence>
<dbReference type="GO" id="GO:0005524">
    <property type="term" value="F:ATP binding"/>
    <property type="evidence" value="ECO:0007669"/>
    <property type="project" value="UniProtKB-UniRule"/>
</dbReference>
<feature type="domain" description="FtsK" evidence="5">
    <location>
        <begin position="1513"/>
        <end position="1706"/>
    </location>
</feature>
<organism evidence="6 7">
    <name type="scientific">Gimesia chilikensis</name>
    <dbReference type="NCBI Taxonomy" id="2605989"/>
    <lineage>
        <taxon>Bacteria</taxon>
        <taxon>Pseudomonadati</taxon>
        <taxon>Planctomycetota</taxon>
        <taxon>Planctomycetia</taxon>
        <taxon>Planctomycetales</taxon>
        <taxon>Planctomycetaceae</taxon>
        <taxon>Gimesia</taxon>
    </lineage>
</organism>
<accession>A0A517WJM5</accession>
<reference evidence="6 7" key="1">
    <citation type="submission" date="2019-02" db="EMBL/GenBank/DDBJ databases">
        <title>Deep-cultivation of Planctomycetes and their phenomic and genomic characterization uncovers novel biology.</title>
        <authorList>
            <person name="Wiegand S."/>
            <person name="Jogler M."/>
            <person name="Boedeker C."/>
            <person name="Pinto D."/>
            <person name="Vollmers J."/>
            <person name="Rivas-Marin E."/>
            <person name="Kohn T."/>
            <person name="Peeters S.H."/>
            <person name="Heuer A."/>
            <person name="Rast P."/>
            <person name="Oberbeckmann S."/>
            <person name="Bunk B."/>
            <person name="Jeske O."/>
            <person name="Meyerdierks A."/>
            <person name="Storesund J.E."/>
            <person name="Kallscheuer N."/>
            <person name="Luecker S."/>
            <person name="Lage O.M."/>
            <person name="Pohl T."/>
            <person name="Merkel B.J."/>
            <person name="Hornburger P."/>
            <person name="Mueller R.-W."/>
            <person name="Bruemmer F."/>
            <person name="Labrenz M."/>
            <person name="Spormann A.M."/>
            <person name="Op den Camp H."/>
            <person name="Overmann J."/>
            <person name="Amann R."/>
            <person name="Jetten M.S.M."/>
            <person name="Mascher T."/>
            <person name="Medema M.H."/>
            <person name="Devos D.P."/>
            <person name="Kaster A.-K."/>
            <person name="Ovreas L."/>
            <person name="Rohde M."/>
            <person name="Galperin M.Y."/>
            <person name="Jogler C."/>
        </authorList>
    </citation>
    <scope>NUCLEOTIDE SEQUENCE [LARGE SCALE GENOMIC DNA]</scope>
    <source>
        <strain evidence="6 7">V6</strain>
    </source>
</reference>
<dbReference type="CDD" id="cd01127">
    <property type="entry name" value="TrwB_TraG_TraD_VirD4"/>
    <property type="match status" value="1"/>
</dbReference>
<dbReference type="EMBL" id="CP036347">
    <property type="protein sequence ID" value="QDU05464.1"/>
    <property type="molecule type" value="Genomic_DNA"/>
</dbReference>
<evidence type="ECO:0000313" key="7">
    <source>
        <dbReference type="Proteomes" id="UP000320722"/>
    </source>
</evidence>
<name>A0A517WJM5_9PLAN</name>
<dbReference type="PANTHER" id="PTHR22683:SF41">
    <property type="entry name" value="DNA TRANSLOCASE FTSK"/>
    <property type="match status" value="1"/>
</dbReference>
<dbReference type="SUPFAM" id="SSF52540">
    <property type="entry name" value="P-loop containing nucleoside triphosphate hydrolases"/>
    <property type="match status" value="1"/>
</dbReference>
<dbReference type="InterPro" id="IPR050206">
    <property type="entry name" value="FtsK/SpoIIIE/SftA"/>
</dbReference>
<dbReference type="Gene3D" id="3.40.50.300">
    <property type="entry name" value="P-loop containing nucleotide triphosphate hydrolases"/>
    <property type="match status" value="1"/>
</dbReference>
<proteinExistence type="predicted"/>
<protein>
    <submittedName>
        <fullName evidence="6">FtsK-like domain-containing protein</fullName>
    </submittedName>
</protein>
<evidence type="ECO:0000256" key="4">
    <source>
        <dbReference type="SAM" id="MobiDB-lite"/>
    </source>
</evidence>
<dbReference type="RefSeq" id="WP_197999503.1">
    <property type="nucleotide sequence ID" value="NZ_CP036347.1"/>
</dbReference>
<dbReference type="Proteomes" id="UP000320722">
    <property type="component" value="Chromosome"/>
</dbReference>
<feature type="binding site" evidence="3">
    <location>
        <begin position="1532"/>
        <end position="1539"/>
    </location>
    <ligand>
        <name>ATP</name>
        <dbReference type="ChEBI" id="CHEBI:30616"/>
    </ligand>
</feature>
<evidence type="ECO:0000313" key="6">
    <source>
        <dbReference type="EMBL" id="QDU05464.1"/>
    </source>
</evidence>
<evidence type="ECO:0000259" key="5">
    <source>
        <dbReference type="PROSITE" id="PS50901"/>
    </source>
</evidence>